<gene>
    <name evidence="2" type="ORF">CJ030_MR0G005500</name>
</gene>
<dbReference type="InterPro" id="IPR007527">
    <property type="entry name" value="Znf_SWIM"/>
</dbReference>
<dbReference type="AlphaFoldDB" id="A0A6A1UL08"/>
<dbReference type="Pfam" id="PF04434">
    <property type="entry name" value="SWIM"/>
    <property type="match status" value="1"/>
</dbReference>
<sequence length="108" mass="12257">MKGFQRPHGTYVHAFVGSLNETRPLLHDGTTFEVDTMDEERKLVNIGKRICSYGRWQFNGIPCAHACAAIYTDQLIPEGFVDHCYRKEAYLAAYSPVIHAMPGVKDWP</sequence>
<feature type="domain" description="SWIM-type" evidence="1">
    <location>
        <begin position="51"/>
        <end position="72"/>
    </location>
</feature>
<evidence type="ECO:0000259" key="1">
    <source>
        <dbReference type="Pfam" id="PF04434"/>
    </source>
</evidence>
<name>A0A6A1UL08_9ROSI</name>
<dbReference type="EMBL" id="RXIC02000106">
    <property type="protein sequence ID" value="KAB1200951.1"/>
    <property type="molecule type" value="Genomic_DNA"/>
</dbReference>
<evidence type="ECO:0000313" key="3">
    <source>
        <dbReference type="Proteomes" id="UP000516437"/>
    </source>
</evidence>
<dbReference type="Proteomes" id="UP000516437">
    <property type="component" value="Unassembled WGS sequence"/>
</dbReference>
<evidence type="ECO:0000313" key="2">
    <source>
        <dbReference type="EMBL" id="KAB1200951.1"/>
    </source>
</evidence>
<reference evidence="2 3" key="1">
    <citation type="journal article" date="2019" name="Plant Biotechnol. J.">
        <title>The red bayberry genome and genetic basis of sex determination.</title>
        <authorList>
            <person name="Jia H.M."/>
            <person name="Jia H.J."/>
            <person name="Cai Q.L."/>
            <person name="Wang Y."/>
            <person name="Zhao H.B."/>
            <person name="Yang W.F."/>
            <person name="Wang G.Y."/>
            <person name="Li Y.H."/>
            <person name="Zhan D.L."/>
            <person name="Shen Y.T."/>
            <person name="Niu Q.F."/>
            <person name="Chang L."/>
            <person name="Qiu J."/>
            <person name="Zhao L."/>
            <person name="Xie H.B."/>
            <person name="Fu W.Y."/>
            <person name="Jin J."/>
            <person name="Li X.W."/>
            <person name="Jiao Y."/>
            <person name="Zhou C.C."/>
            <person name="Tu T."/>
            <person name="Chai C.Y."/>
            <person name="Gao J.L."/>
            <person name="Fan L.J."/>
            <person name="van de Weg E."/>
            <person name="Wang J.Y."/>
            <person name="Gao Z.S."/>
        </authorList>
    </citation>
    <scope>NUCLEOTIDE SEQUENCE [LARGE SCALE GENOMIC DNA]</scope>
    <source>
        <tissue evidence="2">Leaves</tissue>
    </source>
</reference>
<dbReference type="GO" id="GO:0008270">
    <property type="term" value="F:zinc ion binding"/>
    <property type="evidence" value="ECO:0007669"/>
    <property type="project" value="InterPro"/>
</dbReference>
<comment type="caution">
    <text evidence="2">The sequence shown here is derived from an EMBL/GenBank/DDBJ whole genome shotgun (WGS) entry which is preliminary data.</text>
</comment>
<protein>
    <recommendedName>
        <fullName evidence="1">SWIM-type domain-containing protein</fullName>
    </recommendedName>
</protein>
<organism evidence="2 3">
    <name type="scientific">Morella rubra</name>
    <name type="common">Chinese bayberry</name>
    <dbReference type="NCBI Taxonomy" id="262757"/>
    <lineage>
        <taxon>Eukaryota</taxon>
        <taxon>Viridiplantae</taxon>
        <taxon>Streptophyta</taxon>
        <taxon>Embryophyta</taxon>
        <taxon>Tracheophyta</taxon>
        <taxon>Spermatophyta</taxon>
        <taxon>Magnoliopsida</taxon>
        <taxon>eudicotyledons</taxon>
        <taxon>Gunneridae</taxon>
        <taxon>Pentapetalae</taxon>
        <taxon>rosids</taxon>
        <taxon>fabids</taxon>
        <taxon>Fagales</taxon>
        <taxon>Myricaceae</taxon>
        <taxon>Morella</taxon>
    </lineage>
</organism>
<proteinExistence type="predicted"/>
<dbReference type="OrthoDB" id="1939383at2759"/>
<keyword evidence="3" id="KW-1185">Reference proteome</keyword>
<accession>A0A6A1UL08</accession>